<keyword evidence="3" id="KW-1185">Reference proteome</keyword>
<evidence type="ECO:0000313" key="2">
    <source>
        <dbReference type="EMBL" id="KZE10946.1"/>
    </source>
</evidence>
<dbReference type="RefSeq" id="WP_066693208.1">
    <property type="nucleotide sequence ID" value="NZ_CP117025.1"/>
</dbReference>
<reference evidence="3" key="1">
    <citation type="submission" date="2016-01" db="EMBL/GenBank/DDBJ databases">
        <title>Draft genome of Chromobacterium sp. F49.</title>
        <authorList>
            <person name="Hong K.W."/>
        </authorList>
    </citation>
    <scope>NUCLEOTIDE SEQUENCE [LARGE SCALE GENOMIC DNA]</scope>
    <source>
        <strain evidence="3">CN3</strain>
    </source>
</reference>
<protein>
    <submittedName>
        <fullName evidence="2">Uncharacterized protein</fullName>
    </submittedName>
</protein>
<keyword evidence="1" id="KW-0472">Membrane</keyword>
<dbReference type="EMBL" id="LQQO01000045">
    <property type="protein sequence ID" value="KZE10946.1"/>
    <property type="molecule type" value="Genomic_DNA"/>
</dbReference>
<comment type="caution">
    <text evidence="2">The sequence shown here is derived from an EMBL/GenBank/DDBJ whole genome shotgun (WGS) entry which is preliminary data.</text>
</comment>
<accession>A0ABR5Y8T6</accession>
<gene>
    <name evidence="2" type="ORF">AVT10_06235</name>
</gene>
<proteinExistence type="predicted"/>
<dbReference type="Proteomes" id="UP000076609">
    <property type="component" value="Unassembled WGS sequence"/>
</dbReference>
<keyword evidence="1" id="KW-1133">Transmembrane helix</keyword>
<evidence type="ECO:0000256" key="1">
    <source>
        <dbReference type="SAM" id="Phobius"/>
    </source>
</evidence>
<sequence length="68" mass="7214">MPHALHEPQSADLTLRAGRKLRLRAGVHVTPAGLLSIGALVSSILLSSAAIVVAARIPARDREKRDVL</sequence>
<evidence type="ECO:0000313" key="3">
    <source>
        <dbReference type="Proteomes" id="UP000076609"/>
    </source>
</evidence>
<keyword evidence="1" id="KW-0812">Transmembrane</keyword>
<name>A0ABR5Y8T6_9SPHN</name>
<feature type="transmembrane region" description="Helical" evidence="1">
    <location>
        <begin position="32"/>
        <end position="55"/>
    </location>
</feature>
<organism evidence="2 3">
    <name type="scientific">Sphingomonas hankookensis</name>
    <dbReference type="NCBI Taxonomy" id="563996"/>
    <lineage>
        <taxon>Bacteria</taxon>
        <taxon>Pseudomonadati</taxon>
        <taxon>Pseudomonadota</taxon>
        <taxon>Alphaproteobacteria</taxon>
        <taxon>Sphingomonadales</taxon>
        <taxon>Sphingomonadaceae</taxon>
        <taxon>Sphingomonas</taxon>
    </lineage>
</organism>